<feature type="compositionally biased region" description="Low complexity" evidence="7">
    <location>
        <begin position="1317"/>
        <end position="1326"/>
    </location>
</feature>
<dbReference type="InterPro" id="IPR012568">
    <property type="entry name" value="KI67R"/>
</dbReference>
<dbReference type="PANTHER" id="PTHR21603">
    <property type="entry name" value="ANTIGEN KI-67-LIKE PROTEIN"/>
    <property type="match status" value="1"/>
</dbReference>
<protein>
    <submittedName>
        <fullName evidence="9">Marker of proliferation Ki-67</fullName>
    </submittedName>
</protein>
<keyword evidence="3" id="KW-0597">Phosphoprotein</keyword>
<name>A0A3B5KCG6_TAKRU</name>
<feature type="compositionally biased region" description="Polar residues" evidence="7">
    <location>
        <begin position="1330"/>
        <end position="1343"/>
    </location>
</feature>
<proteinExistence type="predicted"/>
<sequence length="1882" mass="205049">MPLHGKIVVIKRSGGDGTEFPLTATCLFGRKPDCDIRIQLPQVSKEHCRIDLNENKEVILTNLSSVNPTLVNGEVLQQSERLKHGDVITVIDRSFRFEYPPAPTPKKRSSIGGKAESVKVLRHQQVKERSAGEKEITTVSTGLQLKDGTNHDNIQRSLEKTMEMEEEKTTSPFNDLYQMIKKSLDVKTPRKSSISLLQTPSSRVCSPKPVSVKKNSGNLLTLTKDSATPKQDNIKAFPGAVEINTINNETPKSVKKQRRSSQVPSNDTSKPEAQSGMSDAPSAQNGIRVTPQRVTSLDVTEQVASQTSKSTTRRSKEATPAKQGVTGGPTRASPRNSENLETVASKKRKSGELPAGLPTPQMKKKRVSFGSNLSPELFDKRMPPNSPLRKGATPRRSFCLSKPKDSLLRRVSVIGMIQEHPDNQSPAKMKTTSDKKSTSKKSLMAPISGSPSPKAETPGKKTPKSRSPSPKAETPGKKTPKSRSPSPKAETPGKKTPKSRSPSPKAETPGKKTPKSRSPSPKPETPGKKTPKSRSPSPKPETPGKKTPKSRSPSPKPETPGKKTPKSRSPSPKPETPGKKTPKSRSPSPKPETPGKKTPKSRSPSPKPETPGKKTPKSRSPSPKAETSRGGSSKSPSPVKRSTPSKTKAESPGLQTPTIKGRFSVSRISTPSPASESGAANEVCLDTITPKLRLKRKSMKSTSRKSVVRSSVKVMCRKSGISRGSMKAMNSWAEIVKFGQKRAPVGGPVKAKLKKTSVKKALSKPQTPASKLQDQVSTGHADSPVTIVVGRAHRQKVPCPTGAAPRWISNVGVLKKDMKMDEDLTGISEMFKTPATGRKPRPIAIETRATKTPVADLSKSVIEPSVLNTPEEPGEMMVSPLSVSTTVMDRSYNCEAVQRLFVGEHESSFVSEIPAMEVAGGSEESTDAKTPTQKPILPNCQTGVNRVKTPRQKAEPLEDLRGKILKTPKQKIEQKECLTGIKRIMKTPRQKNEPLEDLRGKILKTPMQKMEPQECLSGVKRIFSTPQQQAEDPQHKHLQSHEAASSDCIDQPGMLLTKTPPSFNLSLVGLSGVKRLLKTPRVKASPVEDMVGVKRLLKTPREKGEPVADNFGIKRLMKSPKLKANAPVEDFEGLKELMEPLPDPTEQEKNEAKDETDCAKGAEHEVAVNGHVEQVPHRNELSDDRQITQAAEESEVIKTNDSSKEKLKLVTAVKGRGARMAKAILVEEKRKATVNSEESSVISAPARGRRGKKPEATAPPIAQRSTRSRKAKSSESSTVEGSVEQSSTLSSKVASKLKGGQNAKKASDHPGEMISKVVAEAEIVPEPESKQTTSVNFREQANENLAAVKKPRGRKPKPGQVMPAKEENDSVSHAGKDHQSNEDFTPQPEVLPIQSNENKSSDNMETALQDLTAQGLSEMKPATQKITEIETVATLKKCGRVGRAKVELTRVAHSESPTVASGISKRGKNAKITQGPSVRATRRNAKLQECKSVQEESVQLSEVNMEVVRGENFTVDPHHREAATKSTRGRKPNQALTKPLQAEEDVSKEQPTDGNKPDKPSPTCGRNTRGKRTKPDNVQSAAVEEMEQKSAPPARTKRGQITKEDEGKVTTQSREPVKNQRRTRNVEQDPVKPSTVLNDEQATRRAKKAAQEKPPAESDDVQKSVAISVTDKPKQSRRTKQVGEEMSAVVPEEKPELKADEFKEEAEAAVGKRRRVKNDVPEPIQAKRARRGATPAPAETNTESPDLGSKSQPSSKELPKRGRRAAKPSADVALLSGEELKTTVVEDANIPTRSVRWKSEIEIFGIQKVKPVQGRKSKVGDRVSAASQKEPRKTEEKDLSDEAEVQATKRARRGVRIAESIKGKHVEPETQPKTRSGRLAKK</sequence>
<feature type="compositionally biased region" description="Polar residues" evidence="7">
    <location>
        <begin position="260"/>
        <end position="306"/>
    </location>
</feature>
<evidence type="ECO:0000256" key="5">
    <source>
        <dbReference type="ARBA" id="ARBA00023242"/>
    </source>
</evidence>
<feature type="compositionally biased region" description="Basic and acidic residues" evidence="7">
    <location>
        <begin position="1859"/>
        <end position="1872"/>
    </location>
</feature>
<dbReference type="PANTHER" id="PTHR21603:SF17">
    <property type="entry name" value="PROLIFERATION MARKER PROTEIN KI-67"/>
    <property type="match status" value="1"/>
</dbReference>
<keyword evidence="2" id="KW-1017">Isopeptide bond</keyword>
<dbReference type="Gene3D" id="2.60.200.20">
    <property type="match status" value="1"/>
</dbReference>
<dbReference type="GO" id="GO:0005694">
    <property type="term" value="C:chromosome"/>
    <property type="evidence" value="ECO:0007669"/>
    <property type="project" value="TreeGrafter"/>
</dbReference>
<feature type="compositionally biased region" description="Polar residues" evidence="7">
    <location>
        <begin position="191"/>
        <end position="204"/>
    </location>
</feature>
<feature type="compositionally biased region" description="Basic and acidic residues" evidence="7">
    <location>
        <begin position="1691"/>
        <end position="1701"/>
    </location>
</feature>
<feature type="compositionally biased region" description="Basic and acidic residues" evidence="7">
    <location>
        <begin position="1364"/>
        <end position="1381"/>
    </location>
</feature>
<dbReference type="GO" id="GO:0005634">
    <property type="term" value="C:nucleus"/>
    <property type="evidence" value="ECO:0007669"/>
    <property type="project" value="UniProtKB-SubCell"/>
</dbReference>
<dbReference type="InParanoid" id="A0A3B5KCG6"/>
<dbReference type="RefSeq" id="XP_011602375.2">
    <property type="nucleotide sequence ID" value="XM_011604073.2"/>
</dbReference>
<dbReference type="SMART" id="SM01295">
    <property type="entry name" value="K167R"/>
    <property type="match status" value="1"/>
</dbReference>
<feature type="region of interest" description="Disordered" evidence="7">
    <location>
        <begin position="1140"/>
        <end position="1205"/>
    </location>
</feature>
<reference evidence="9" key="3">
    <citation type="submission" date="2025-09" db="UniProtKB">
        <authorList>
            <consortium name="Ensembl"/>
        </authorList>
    </citation>
    <scope>IDENTIFICATION</scope>
</reference>
<accession>A0A3B5KCG6</accession>
<dbReference type="InterPro" id="IPR029334">
    <property type="entry name" value="PP1-bd"/>
</dbReference>
<feature type="region of interest" description="Disordered" evidence="7">
    <location>
        <begin position="188"/>
        <end position="681"/>
    </location>
</feature>
<reference evidence="9" key="2">
    <citation type="submission" date="2025-08" db="UniProtKB">
        <authorList>
            <consortium name="Ensembl"/>
        </authorList>
    </citation>
    <scope>IDENTIFICATION</scope>
</reference>
<keyword evidence="6" id="KW-0131">Cell cycle</keyword>
<dbReference type="GO" id="GO:0051983">
    <property type="term" value="P:regulation of chromosome segregation"/>
    <property type="evidence" value="ECO:0007669"/>
    <property type="project" value="TreeGrafter"/>
</dbReference>
<feature type="region of interest" description="Disordered" evidence="7">
    <location>
        <begin position="1027"/>
        <end position="1046"/>
    </location>
</feature>
<evidence type="ECO:0000256" key="6">
    <source>
        <dbReference type="ARBA" id="ARBA00023306"/>
    </source>
</evidence>
<dbReference type="OMA" id="RGRNAKH"/>
<dbReference type="GeneTree" id="ENSGT00940000154352"/>
<evidence type="ECO:0000256" key="7">
    <source>
        <dbReference type="SAM" id="MobiDB-lite"/>
    </source>
</evidence>
<dbReference type="OrthoDB" id="6288785at2759"/>
<feature type="region of interest" description="Disordered" evidence="7">
    <location>
        <begin position="757"/>
        <end position="780"/>
    </location>
</feature>
<feature type="compositionally biased region" description="Polar residues" evidence="7">
    <location>
        <begin position="629"/>
        <end position="646"/>
    </location>
</feature>
<dbReference type="PRINTS" id="PR01217">
    <property type="entry name" value="PRICHEXTENSN"/>
</dbReference>
<dbReference type="InterPro" id="IPR008984">
    <property type="entry name" value="SMAD_FHA_dom_sf"/>
</dbReference>
<evidence type="ECO:0000256" key="2">
    <source>
        <dbReference type="ARBA" id="ARBA00022499"/>
    </source>
</evidence>
<feature type="compositionally biased region" description="Polar residues" evidence="7">
    <location>
        <begin position="666"/>
        <end position="675"/>
    </location>
</feature>
<feature type="compositionally biased region" description="Basic and acidic residues" evidence="7">
    <location>
        <begin position="1545"/>
        <end position="1559"/>
    </location>
</feature>
<feature type="compositionally biased region" description="Basic and acidic residues" evidence="7">
    <location>
        <begin position="1195"/>
        <end position="1205"/>
    </location>
</feature>
<feature type="region of interest" description="Disordered" evidence="7">
    <location>
        <begin position="1226"/>
        <end position="1407"/>
    </location>
</feature>
<dbReference type="Pfam" id="PF15276">
    <property type="entry name" value="PP1_bind"/>
    <property type="match status" value="1"/>
</dbReference>
<feature type="compositionally biased region" description="Low complexity" evidence="7">
    <location>
        <begin position="1274"/>
        <end position="1288"/>
    </location>
</feature>
<keyword evidence="5" id="KW-0539">Nucleus</keyword>
<evidence type="ECO:0000259" key="8">
    <source>
        <dbReference type="PROSITE" id="PS50006"/>
    </source>
</evidence>
<feature type="region of interest" description="Disordered" evidence="7">
    <location>
        <begin position="1452"/>
        <end position="1484"/>
    </location>
</feature>
<feature type="compositionally biased region" description="Polar residues" evidence="7">
    <location>
        <begin position="1739"/>
        <end position="1755"/>
    </location>
</feature>
<reference evidence="9 10" key="1">
    <citation type="journal article" date="2011" name="Genome Biol. Evol.">
        <title>Integration of the genetic map and genome assembly of fugu facilitates insights into distinct features of genome evolution in teleosts and mammals.</title>
        <authorList>
            <person name="Kai W."/>
            <person name="Kikuchi K."/>
            <person name="Tohari S."/>
            <person name="Chew A.K."/>
            <person name="Tay A."/>
            <person name="Fujiwara A."/>
            <person name="Hosoya S."/>
            <person name="Suetake H."/>
            <person name="Naruse K."/>
            <person name="Brenner S."/>
            <person name="Suzuki Y."/>
            <person name="Venkatesh B."/>
        </authorList>
    </citation>
    <scope>NUCLEOTIDE SEQUENCE [LARGE SCALE GENOMIC DNA]</scope>
</reference>
<dbReference type="SUPFAM" id="SSF49879">
    <property type="entry name" value="SMAD/FHA domain"/>
    <property type="match status" value="1"/>
</dbReference>
<dbReference type="STRING" id="31033.ENSTRUP00000053078"/>
<dbReference type="GeneID" id="101075878"/>
<feature type="region of interest" description="Disordered" evidence="7">
    <location>
        <begin position="1509"/>
        <end position="1777"/>
    </location>
</feature>
<feature type="compositionally biased region" description="Polar residues" evidence="7">
    <location>
        <begin position="1393"/>
        <end position="1407"/>
    </location>
</feature>
<dbReference type="Pfam" id="PF00498">
    <property type="entry name" value="FHA"/>
    <property type="match status" value="1"/>
</dbReference>
<evidence type="ECO:0000256" key="4">
    <source>
        <dbReference type="ARBA" id="ARBA00022843"/>
    </source>
</evidence>
<dbReference type="Ensembl" id="ENSTRUT00000057613.2">
    <property type="protein sequence ID" value="ENSTRUP00000053078.2"/>
    <property type="gene ID" value="ENSTRUG00000016448.3"/>
</dbReference>
<dbReference type="CDD" id="cd22673">
    <property type="entry name" value="FHA_Ki67"/>
    <property type="match status" value="1"/>
</dbReference>
<keyword evidence="10" id="KW-1185">Reference proteome</keyword>
<dbReference type="PROSITE" id="PS50006">
    <property type="entry name" value="FHA_DOMAIN"/>
    <property type="match status" value="1"/>
</dbReference>
<feature type="domain" description="FHA" evidence="8">
    <location>
        <begin position="26"/>
        <end position="76"/>
    </location>
</feature>
<dbReference type="Proteomes" id="UP000005226">
    <property type="component" value="Chromosome 1"/>
</dbReference>
<feature type="compositionally biased region" description="Polar residues" evidence="7">
    <location>
        <begin position="1233"/>
        <end position="1242"/>
    </location>
</feature>
<feature type="compositionally biased region" description="Polar residues" evidence="7">
    <location>
        <begin position="765"/>
        <end position="780"/>
    </location>
</feature>
<comment type="subcellular location">
    <subcellularLocation>
        <location evidence="1">Nucleus</location>
    </subcellularLocation>
</comment>
<dbReference type="SMART" id="SM00240">
    <property type="entry name" value="FHA"/>
    <property type="match status" value="1"/>
</dbReference>
<evidence type="ECO:0000313" key="10">
    <source>
        <dbReference type="Proteomes" id="UP000005226"/>
    </source>
</evidence>
<feature type="compositionally biased region" description="Basic and acidic residues" evidence="7">
    <location>
        <begin position="1174"/>
        <end position="1186"/>
    </location>
</feature>
<organism evidence="9 10">
    <name type="scientific">Takifugu rubripes</name>
    <name type="common">Japanese pufferfish</name>
    <name type="synonym">Fugu rubripes</name>
    <dbReference type="NCBI Taxonomy" id="31033"/>
    <lineage>
        <taxon>Eukaryota</taxon>
        <taxon>Metazoa</taxon>
        <taxon>Chordata</taxon>
        <taxon>Craniata</taxon>
        <taxon>Vertebrata</taxon>
        <taxon>Euteleostomi</taxon>
        <taxon>Actinopterygii</taxon>
        <taxon>Neopterygii</taxon>
        <taxon>Teleostei</taxon>
        <taxon>Neoteleostei</taxon>
        <taxon>Acanthomorphata</taxon>
        <taxon>Eupercaria</taxon>
        <taxon>Tetraodontiformes</taxon>
        <taxon>Tetradontoidea</taxon>
        <taxon>Tetraodontidae</taxon>
        <taxon>Takifugu</taxon>
    </lineage>
</organism>
<feature type="region of interest" description="Disordered" evidence="7">
    <location>
        <begin position="922"/>
        <end position="943"/>
    </location>
</feature>
<feature type="compositionally biased region" description="Polar residues" evidence="7">
    <location>
        <begin position="333"/>
        <end position="342"/>
    </location>
</feature>
<feature type="region of interest" description="Disordered" evidence="7">
    <location>
        <begin position="1811"/>
        <end position="1882"/>
    </location>
</feature>
<dbReference type="InterPro" id="IPR000253">
    <property type="entry name" value="FHA_dom"/>
</dbReference>
<gene>
    <name evidence="9" type="primary">mki67</name>
</gene>
<dbReference type="GO" id="GO:0007088">
    <property type="term" value="P:regulation of mitotic nuclear division"/>
    <property type="evidence" value="ECO:0007669"/>
    <property type="project" value="TreeGrafter"/>
</dbReference>
<evidence type="ECO:0000313" key="9">
    <source>
        <dbReference type="Ensembl" id="ENSTRUP00000053078.2"/>
    </source>
</evidence>
<feature type="compositionally biased region" description="Polar residues" evidence="7">
    <location>
        <begin position="213"/>
        <end position="231"/>
    </location>
</feature>
<keyword evidence="4" id="KW-0832">Ubl conjugation</keyword>
<feature type="compositionally biased region" description="Basic and acidic residues" evidence="7">
    <location>
        <begin position="1146"/>
        <end position="1166"/>
    </location>
</feature>
<evidence type="ECO:0000256" key="3">
    <source>
        <dbReference type="ARBA" id="ARBA00022553"/>
    </source>
</evidence>
<feature type="compositionally biased region" description="Basic and acidic residues" evidence="7">
    <location>
        <begin position="1649"/>
        <end position="1662"/>
    </location>
</feature>
<feature type="compositionally biased region" description="Polar residues" evidence="7">
    <location>
        <begin position="928"/>
        <end position="943"/>
    </location>
</feature>
<evidence type="ECO:0000256" key="1">
    <source>
        <dbReference type="ARBA" id="ARBA00004123"/>
    </source>
</evidence>